<protein>
    <recommendedName>
        <fullName evidence="4">Transcriptional regulator</fullName>
    </recommendedName>
</protein>
<dbReference type="EMBL" id="CP006646">
    <property type="protein sequence ID" value="AGT35634.1"/>
    <property type="molecule type" value="Genomic_DNA"/>
</dbReference>
<evidence type="ECO:0000256" key="1">
    <source>
        <dbReference type="SAM" id="Phobius"/>
    </source>
</evidence>
<evidence type="ECO:0000313" key="2">
    <source>
        <dbReference type="EMBL" id="AGT35634.1"/>
    </source>
</evidence>
<dbReference type="GeneID" id="16573940"/>
<feature type="transmembrane region" description="Helical" evidence="1">
    <location>
        <begin position="44"/>
        <end position="66"/>
    </location>
</feature>
<keyword evidence="3" id="KW-1185">Reference proteome</keyword>
<evidence type="ECO:0000313" key="3">
    <source>
        <dbReference type="Proteomes" id="UP000015543"/>
    </source>
</evidence>
<evidence type="ECO:0008006" key="4">
    <source>
        <dbReference type="Google" id="ProtNLM"/>
    </source>
</evidence>
<organism evidence="2 3">
    <name type="scientific">Thermofilum adornatum</name>
    <dbReference type="NCBI Taxonomy" id="1365176"/>
    <lineage>
        <taxon>Archaea</taxon>
        <taxon>Thermoproteota</taxon>
        <taxon>Thermoprotei</taxon>
        <taxon>Thermofilales</taxon>
        <taxon>Thermofilaceae</taxon>
        <taxon>Thermofilum</taxon>
    </lineage>
</organism>
<dbReference type="HOGENOM" id="CLU_182708_0_0_2"/>
<feature type="transmembrane region" description="Helical" evidence="1">
    <location>
        <begin position="12"/>
        <end position="32"/>
    </location>
</feature>
<dbReference type="RefSeq" id="WP_020962941.1">
    <property type="nucleotide sequence ID" value="NC_022093.1"/>
</dbReference>
<dbReference type="PATRIC" id="fig|1365176.7.peg.1275"/>
<gene>
    <name evidence="2" type="ORF">N186_06480</name>
</gene>
<keyword evidence="1" id="KW-0472">Membrane</keyword>
<accession>S5ZWR9</accession>
<dbReference type="eggNOG" id="arCOG04189">
    <property type="taxonomic scope" value="Archaea"/>
</dbReference>
<keyword evidence="1" id="KW-1133">Transmembrane helix</keyword>
<name>S5ZWR9_9CREN</name>
<reference evidence="2 3" key="1">
    <citation type="journal article" date="2013" name="Genome Announc.">
        <title>Complete Genomic Sequence of 'Thermofilum adornatus' Strain 1910bT, a Hyperthermophilic Anaerobic Organotrophic Crenarchaeon.</title>
        <authorList>
            <person name="Dominova I.N."/>
            <person name="Kublanov I.V."/>
            <person name="Podosokorskaya O.A."/>
            <person name="Derbikova K.S."/>
            <person name="Patrushev M.V."/>
            <person name="Toshchakov S.V."/>
        </authorList>
    </citation>
    <scope>NUCLEOTIDE SEQUENCE [LARGE SCALE GENOMIC DNA]</scope>
    <source>
        <strain evidence="3">1910b</strain>
    </source>
</reference>
<sequence>MKKSLDKDRLAGLIILIFAFTLGSIYAYILLFASVETQLLVMKITSLFVVETFFLVVAWIGITLLFSPPEAKIREIEKRLEEEYNKLREQGYPFPW</sequence>
<dbReference type="OrthoDB" id="383713at2157"/>
<dbReference type="AlphaFoldDB" id="S5ZWR9"/>
<keyword evidence="1" id="KW-0812">Transmembrane</keyword>
<dbReference type="KEGG" id="thb:N186_06480"/>
<dbReference type="Proteomes" id="UP000015543">
    <property type="component" value="Chromosome"/>
</dbReference>
<proteinExistence type="predicted"/>